<name>A0A0S8GAQ3_UNCT6</name>
<dbReference type="InterPro" id="IPR001789">
    <property type="entry name" value="Sig_transdc_resp-reg_receiver"/>
</dbReference>
<evidence type="ECO:0000259" key="3">
    <source>
        <dbReference type="PROSITE" id="PS50110"/>
    </source>
</evidence>
<organism evidence="4 5">
    <name type="scientific">candidate division TA06 bacterium SM23_40</name>
    <dbReference type="NCBI Taxonomy" id="1703774"/>
    <lineage>
        <taxon>Bacteria</taxon>
        <taxon>Bacteria division TA06</taxon>
    </lineage>
</organism>
<dbReference type="PROSITE" id="PS50110">
    <property type="entry name" value="RESPONSE_REGULATORY"/>
    <property type="match status" value="1"/>
</dbReference>
<dbReference type="PANTHER" id="PTHR44591">
    <property type="entry name" value="STRESS RESPONSE REGULATOR PROTEIN 1"/>
    <property type="match status" value="1"/>
</dbReference>
<dbReference type="EMBL" id="LJUI01000022">
    <property type="protein sequence ID" value="KPK70117.1"/>
    <property type="molecule type" value="Genomic_DNA"/>
</dbReference>
<dbReference type="GO" id="GO:0000160">
    <property type="term" value="P:phosphorelay signal transduction system"/>
    <property type="evidence" value="ECO:0007669"/>
    <property type="project" value="InterPro"/>
</dbReference>
<gene>
    <name evidence="4" type="ORF">AMJ82_03990</name>
</gene>
<dbReference type="InterPro" id="IPR011006">
    <property type="entry name" value="CheY-like_superfamily"/>
</dbReference>
<dbReference type="SUPFAM" id="SSF52172">
    <property type="entry name" value="CheY-like"/>
    <property type="match status" value="1"/>
</dbReference>
<dbReference type="PATRIC" id="fig|1703774.3.peg.1314"/>
<comment type="caution">
    <text evidence="4">The sequence shown here is derived from an EMBL/GenBank/DDBJ whole genome shotgun (WGS) entry which is preliminary data.</text>
</comment>
<dbReference type="PANTHER" id="PTHR44591:SF3">
    <property type="entry name" value="RESPONSE REGULATORY DOMAIN-CONTAINING PROTEIN"/>
    <property type="match status" value="1"/>
</dbReference>
<dbReference type="Proteomes" id="UP000051717">
    <property type="component" value="Unassembled WGS sequence"/>
</dbReference>
<accession>A0A0S8GAQ3</accession>
<reference evidence="4 5" key="1">
    <citation type="journal article" date="2015" name="Microbiome">
        <title>Genomic resolution of linkages in carbon, nitrogen, and sulfur cycling among widespread estuary sediment bacteria.</title>
        <authorList>
            <person name="Baker B.J."/>
            <person name="Lazar C.S."/>
            <person name="Teske A.P."/>
            <person name="Dick G.J."/>
        </authorList>
    </citation>
    <scope>NUCLEOTIDE SEQUENCE [LARGE SCALE GENOMIC DNA]</scope>
    <source>
        <strain evidence="4">SM23_40</strain>
    </source>
</reference>
<proteinExistence type="predicted"/>
<feature type="domain" description="Response regulatory" evidence="3">
    <location>
        <begin position="10"/>
        <end position="133"/>
    </location>
</feature>
<sequence length="138" mass="15698">MQKEKNKEKNILIVDDDPDFVDATRRILEDASYRVQTALSGDEALEALDASVPDLIILDIMMQKGADGIILSRRFKKDERLNKVPILVLTSITEQTGFSFIGEPRHPRFFPVEEFMEKPVPAQELLAKIDEMLSKPRA</sequence>
<evidence type="ECO:0000313" key="4">
    <source>
        <dbReference type="EMBL" id="KPK70117.1"/>
    </source>
</evidence>
<feature type="modified residue" description="4-aspartylphosphate" evidence="2">
    <location>
        <position position="59"/>
    </location>
</feature>
<dbReference type="Pfam" id="PF00072">
    <property type="entry name" value="Response_reg"/>
    <property type="match status" value="1"/>
</dbReference>
<dbReference type="AlphaFoldDB" id="A0A0S8GAQ3"/>
<dbReference type="InterPro" id="IPR050595">
    <property type="entry name" value="Bact_response_regulator"/>
</dbReference>
<keyword evidence="1 2" id="KW-0597">Phosphoprotein</keyword>
<dbReference type="SMART" id="SM00448">
    <property type="entry name" value="REC"/>
    <property type="match status" value="1"/>
</dbReference>
<dbReference type="Gene3D" id="3.40.50.2300">
    <property type="match status" value="1"/>
</dbReference>
<evidence type="ECO:0000256" key="2">
    <source>
        <dbReference type="PROSITE-ProRule" id="PRU00169"/>
    </source>
</evidence>
<evidence type="ECO:0000256" key="1">
    <source>
        <dbReference type="ARBA" id="ARBA00022553"/>
    </source>
</evidence>
<evidence type="ECO:0000313" key="5">
    <source>
        <dbReference type="Proteomes" id="UP000051717"/>
    </source>
</evidence>
<protein>
    <recommendedName>
        <fullName evidence="3">Response regulatory domain-containing protein</fullName>
    </recommendedName>
</protein>